<protein>
    <recommendedName>
        <fullName evidence="3">DUF4304 domain-containing protein</fullName>
    </recommendedName>
</protein>
<evidence type="ECO:0000313" key="1">
    <source>
        <dbReference type="EMBL" id="MER2997136.1"/>
    </source>
</evidence>
<accession>A0ABV1RRX2</accession>
<comment type="caution">
    <text evidence="1">The sequence shown here is derived from an EMBL/GenBank/DDBJ whole genome shotgun (WGS) entry which is preliminary data.</text>
</comment>
<evidence type="ECO:0008006" key="3">
    <source>
        <dbReference type="Google" id="ProtNLM"/>
    </source>
</evidence>
<name>A0ABV1RRX2_9BACT</name>
<proteinExistence type="predicted"/>
<reference evidence="1 2" key="1">
    <citation type="submission" date="2024-06" db="EMBL/GenBank/DDBJ databases">
        <title>Pontibacter populi HYL7-15.</title>
        <authorList>
            <person name="Kim M.K."/>
        </authorList>
    </citation>
    <scope>NUCLEOTIDE SEQUENCE [LARGE SCALE GENOMIC DNA]</scope>
    <source>
        <strain evidence="1 2">HYL7-15</strain>
    </source>
</reference>
<evidence type="ECO:0000313" key="2">
    <source>
        <dbReference type="Proteomes" id="UP001476807"/>
    </source>
</evidence>
<organism evidence="1 2">
    <name type="scientific">Pontibacter populi</name>
    <dbReference type="NCBI Taxonomy" id="890055"/>
    <lineage>
        <taxon>Bacteria</taxon>
        <taxon>Pseudomonadati</taxon>
        <taxon>Bacteroidota</taxon>
        <taxon>Cytophagia</taxon>
        <taxon>Cytophagales</taxon>
        <taxon>Hymenobacteraceae</taxon>
        <taxon>Pontibacter</taxon>
    </lineage>
</organism>
<keyword evidence="2" id="KW-1185">Reference proteome</keyword>
<sequence>MIWEELKVYRPLKKEELKESYKRFTNIIAENLSHFGFKLVGRRLIKRSDDLFHVIHLDTRGNWTGLGDSFKTEIAITSIYDTEVFVKNYELTGSRSIESLIPNLKNYYRITEEYPLLADFITRKIIDYVLPYFDKYRSSRQILADRTNFKIDNITQATERNRNLIMLCELGNNQDVQATNIIRSKIDLIQKLNHGSDELKELIELIHILEAKDWEGIREVLNSYKAEVFKKLRIKENQTGNTV</sequence>
<dbReference type="RefSeq" id="WP_350411520.1">
    <property type="nucleotide sequence ID" value="NZ_JBEOKT010000004.1"/>
</dbReference>
<dbReference type="Proteomes" id="UP001476807">
    <property type="component" value="Unassembled WGS sequence"/>
</dbReference>
<gene>
    <name evidence="1" type="ORF">ABS362_06230</name>
</gene>
<dbReference type="EMBL" id="JBEOKT010000004">
    <property type="protein sequence ID" value="MER2997136.1"/>
    <property type="molecule type" value="Genomic_DNA"/>
</dbReference>